<comment type="caution">
    <text evidence="1">The sequence shown here is derived from an EMBL/GenBank/DDBJ whole genome shotgun (WGS) entry which is preliminary data.</text>
</comment>
<organism evidence="1 2">
    <name type="scientific">Thermodesulfitimonas autotrophica</name>
    <dbReference type="NCBI Taxonomy" id="1894989"/>
    <lineage>
        <taxon>Bacteria</taxon>
        <taxon>Bacillati</taxon>
        <taxon>Bacillota</taxon>
        <taxon>Clostridia</taxon>
        <taxon>Thermoanaerobacterales</taxon>
        <taxon>Thermoanaerobacteraceae</taxon>
        <taxon>Thermodesulfitimonas</taxon>
    </lineage>
</organism>
<keyword evidence="2" id="KW-1185">Reference proteome</keyword>
<evidence type="ECO:0000313" key="1">
    <source>
        <dbReference type="EMBL" id="RPF49483.1"/>
    </source>
</evidence>
<sequence length="64" mass="7195">MERSVVLIIVKSGIVQDVQCTDAEALVVVRDEDAGGEITTYEWPETQWGDELDQVLKELDKDES</sequence>
<accession>A0A3N5AX68</accession>
<gene>
    <name evidence="1" type="ORF">EDD75_0299</name>
</gene>
<evidence type="ECO:0000313" key="2">
    <source>
        <dbReference type="Proteomes" id="UP000282654"/>
    </source>
</evidence>
<dbReference type="Proteomes" id="UP000282654">
    <property type="component" value="Unassembled WGS sequence"/>
</dbReference>
<protein>
    <submittedName>
        <fullName evidence="1">Uncharacterized protein</fullName>
    </submittedName>
</protein>
<reference evidence="1 2" key="1">
    <citation type="submission" date="2018-11" db="EMBL/GenBank/DDBJ databases">
        <title>Genomic Encyclopedia of Type Strains, Phase IV (KMG-IV): sequencing the most valuable type-strain genomes for metagenomic binning, comparative biology and taxonomic classification.</title>
        <authorList>
            <person name="Goeker M."/>
        </authorList>
    </citation>
    <scope>NUCLEOTIDE SEQUENCE [LARGE SCALE GENOMIC DNA]</scope>
    <source>
        <strain evidence="1 2">DSM 102936</strain>
    </source>
</reference>
<dbReference type="EMBL" id="RKRE01000001">
    <property type="protein sequence ID" value="RPF49483.1"/>
    <property type="molecule type" value="Genomic_DNA"/>
</dbReference>
<proteinExistence type="predicted"/>
<dbReference type="RefSeq" id="WP_123926989.1">
    <property type="nucleotide sequence ID" value="NZ_RKRE01000001.1"/>
</dbReference>
<name>A0A3N5AX68_9THEO</name>
<dbReference type="AlphaFoldDB" id="A0A3N5AX68"/>